<dbReference type="HOGENOM" id="CLU_1294042_0_0_1"/>
<dbReference type="EMBL" id="GG663372">
    <property type="protein sequence ID" value="EEH04866.1"/>
    <property type="molecule type" value="Genomic_DNA"/>
</dbReference>
<proteinExistence type="predicted"/>
<dbReference type="GeneID" id="69039833"/>
<protein>
    <submittedName>
        <fullName evidence="2">Uncharacterized protein</fullName>
    </submittedName>
</protein>
<reference evidence="2" key="1">
    <citation type="submission" date="2009-02" db="EMBL/GenBank/DDBJ databases">
        <title>The Genome Sequence of Ajellomyces capsulatus strain G186AR.</title>
        <authorList>
            <consortium name="The Broad Institute Genome Sequencing Platform"/>
            <person name="Champion M."/>
            <person name="Cuomo C."/>
            <person name="Ma L.-J."/>
            <person name="Henn M.R."/>
            <person name="Sil A."/>
            <person name="Goldman B."/>
            <person name="Young S.K."/>
            <person name="Kodira C.D."/>
            <person name="Zeng Q."/>
            <person name="Koehrsen M."/>
            <person name="Alvarado L."/>
            <person name="Berlin A."/>
            <person name="Borenstein D."/>
            <person name="Chen Z."/>
            <person name="Engels R."/>
            <person name="Freedman E."/>
            <person name="Gellesch M."/>
            <person name="Goldberg J."/>
            <person name="Griggs A."/>
            <person name="Gujja S."/>
            <person name="Heiman D."/>
            <person name="Hepburn T."/>
            <person name="Howarth C."/>
            <person name="Jen D."/>
            <person name="Larson L."/>
            <person name="Lewis B."/>
            <person name="Mehta T."/>
            <person name="Park D."/>
            <person name="Pearson M."/>
            <person name="Roberts A."/>
            <person name="Saif S."/>
            <person name="Shea T."/>
            <person name="Shenoy N."/>
            <person name="Sisk P."/>
            <person name="Stolte C."/>
            <person name="Sykes S."/>
            <person name="Walk T."/>
            <person name="White J."/>
            <person name="Yandava C."/>
            <person name="Klein B."/>
            <person name="McEwen J.G."/>
            <person name="Puccia R."/>
            <person name="Goldman G.H."/>
            <person name="Felipe M.S."/>
            <person name="Nino-Vega G."/>
            <person name="San-Blas G."/>
            <person name="Taylor J."/>
            <person name="Mendoza L."/>
            <person name="Galagan J."/>
            <person name="Nusbaum C."/>
            <person name="Birren B."/>
        </authorList>
    </citation>
    <scope>NUCLEOTIDE SEQUENCE</scope>
    <source>
        <strain evidence="2">G186AR</strain>
    </source>
</reference>
<evidence type="ECO:0000313" key="3">
    <source>
        <dbReference type="Proteomes" id="UP000001631"/>
    </source>
</evidence>
<dbReference type="Proteomes" id="UP000001631">
    <property type="component" value="Unassembled WGS sequence"/>
</dbReference>
<keyword evidence="3" id="KW-1185">Reference proteome</keyword>
<evidence type="ECO:0000256" key="1">
    <source>
        <dbReference type="SAM" id="MobiDB-lite"/>
    </source>
</evidence>
<accession>C0NV53</accession>
<feature type="region of interest" description="Disordered" evidence="1">
    <location>
        <begin position="1"/>
        <end position="64"/>
    </location>
</feature>
<gene>
    <name evidence="2" type="ORF">HCBG_06817</name>
</gene>
<dbReference type="VEuPathDB" id="FungiDB:I7I50_12366"/>
<feature type="compositionally biased region" description="Polar residues" evidence="1">
    <location>
        <begin position="49"/>
        <end position="60"/>
    </location>
</feature>
<dbReference type="InParanoid" id="C0NV53"/>
<organism evidence="2 3">
    <name type="scientific">Ajellomyces capsulatus (strain G186AR / H82 / ATCC MYA-2454 / RMSCC 2432)</name>
    <name type="common">Darling's disease fungus</name>
    <name type="synonym">Histoplasma capsulatum</name>
    <dbReference type="NCBI Taxonomy" id="447093"/>
    <lineage>
        <taxon>Eukaryota</taxon>
        <taxon>Fungi</taxon>
        <taxon>Dikarya</taxon>
        <taxon>Ascomycota</taxon>
        <taxon>Pezizomycotina</taxon>
        <taxon>Eurotiomycetes</taxon>
        <taxon>Eurotiomycetidae</taxon>
        <taxon>Onygenales</taxon>
        <taxon>Ajellomycetaceae</taxon>
        <taxon>Histoplasma</taxon>
    </lineage>
</organism>
<evidence type="ECO:0000313" key="2">
    <source>
        <dbReference type="EMBL" id="EEH04866.1"/>
    </source>
</evidence>
<feature type="compositionally biased region" description="Basic and acidic residues" evidence="1">
    <location>
        <begin position="1"/>
        <end position="48"/>
    </location>
</feature>
<dbReference type="RefSeq" id="XP_045285347.1">
    <property type="nucleotide sequence ID" value="XM_045433866.1"/>
</dbReference>
<sequence length="213" mass="23833">MRLTLDERLKGGRGEGGEERIRDAKGEERCEADEVGRDELFLDNEKTAPRSSSKPQNPQMETDIGLAHPVGNPEDGWPWVTAVNLSSLSEAFTICEQNDDGRNRTQPTQRNLGSHYSGTACHSPPYEASFVADKFHTPVCKQPRTLFLCFRLDAKFTTTMILNPMRDPCSVLRTSTCTVRNFMRSDDNTDTLPPESCGCDAKELLFSWKNRGG</sequence>
<name>C0NV53_AJECG</name>
<dbReference type="AlphaFoldDB" id="C0NV53"/>